<keyword evidence="5 11" id="KW-0418">Kinase</keyword>
<dbReference type="SUPFAM" id="SSF55785">
    <property type="entry name" value="PYP-like sensor domain (PAS domain)"/>
    <property type="match status" value="1"/>
</dbReference>
<evidence type="ECO:0000256" key="1">
    <source>
        <dbReference type="ARBA" id="ARBA00000085"/>
    </source>
</evidence>
<dbReference type="InterPro" id="IPR004358">
    <property type="entry name" value="Sig_transdc_His_kin-like_C"/>
</dbReference>
<keyword evidence="7" id="KW-0175">Coiled coil</keyword>
<dbReference type="RefSeq" id="WP_316974711.1">
    <property type="nucleotide sequence ID" value="NZ_JAWIIJ010000012.1"/>
</dbReference>
<dbReference type="Pfam" id="PF02518">
    <property type="entry name" value="HATPase_c"/>
    <property type="match status" value="1"/>
</dbReference>
<proteinExistence type="predicted"/>
<dbReference type="InterPro" id="IPR003661">
    <property type="entry name" value="HisK_dim/P_dom"/>
</dbReference>
<dbReference type="Pfam" id="PF00072">
    <property type="entry name" value="Response_reg"/>
    <property type="match status" value="1"/>
</dbReference>
<dbReference type="InterPro" id="IPR003594">
    <property type="entry name" value="HATPase_dom"/>
</dbReference>
<dbReference type="InterPro" id="IPR000014">
    <property type="entry name" value="PAS"/>
</dbReference>
<dbReference type="PROSITE" id="PS50110">
    <property type="entry name" value="RESPONSE_REGULATORY"/>
    <property type="match status" value="1"/>
</dbReference>
<feature type="domain" description="Histidine kinase" evidence="8">
    <location>
        <begin position="233"/>
        <end position="446"/>
    </location>
</feature>
<dbReference type="CDD" id="cd00130">
    <property type="entry name" value="PAS"/>
    <property type="match status" value="1"/>
</dbReference>
<feature type="domain" description="PAC" evidence="10">
    <location>
        <begin position="126"/>
        <end position="176"/>
    </location>
</feature>
<evidence type="ECO:0000256" key="5">
    <source>
        <dbReference type="ARBA" id="ARBA00022777"/>
    </source>
</evidence>
<dbReference type="SMART" id="SM00448">
    <property type="entry name" value="REC"/>
    <property type="match status" value="1"/>
</dbReference>
<dbReference type="Proteomes" id="UP001269819">
    <property type="component" value="Unassembled WGS sequence"/>
</dbReference>
<comment type="catalytic activity">
    <reaction evidence="1">
        <text>ATP + protein L-histidine = ADP + protein N-phospho-L-histidine.</text>
        <dbReference type="EC" id="2.7.13.3"/>
    </reaction>
</comment>
<dbReference type="SUPFAM" id="SSF55874">
    <property type="entry name" value="ATPase domain of HSP90 chaperone/DNA topoisomerase II/histidine kinase"/>
    <property type="match status" value="1"/>
</dbReference>
<dbReference type="CDD" id="cd00082">
    <property type="entry name" value="HisKA"/>
    <property type="match status" value="1"/>
</dbReference>
<dbReference type="EMBL" id="JAWIIJ010000012">
    <property type="protein sequence ID" value="MDV2080282.1"/>
    <property type="molecule type" value="Genomic_DNA"/>
</dbReference>
<dbReference type="EC" id="2.7.13.3" evidence="2"/>
<evidence type="ECO:0000259" key="10">
    <source>
        <dbReference type="PROSITE" id="PS50113"/>
    </source>
</evidence>
<dbReference type="SMART" id="SM00387">
    <property type="entry name" value="HATPase_c"/>
    <property type="match status" value="1"/>
</dbReference>
<evidence type="ECO:0000313" key="11">
    <source>
        <dbReference type="EMBL" id="MDV2080282.1"/>
    </source>
</evidence>
<accession>A0ABU3W2A1</accession>
<feature type="modified residue" description="4-aspartylphosphate" evidence="6">
    <location>
        <position position="521"/>
    </location>
</feature>
<feature type="domain" description="Response regulatory" evidence="9">
    <location>
        <begin position="471"/>
        <end position="587"/>
    </location>
</feature>
<evidence type="ECO:0000259" key="8">
    <source>
        <dbReference type="PROSITE" id="PS50109"/>
    </source>
</evidence>
<dbReference type="GO" id="GO:0016301">
    <property type="term" value="F:kinase activity"/>
    <property type="evidence" value="ECO:0007669"/>
    <property type="project" value="UniProtKB-KW"/>
</dbReference>
<dbReference type="SMART" id="SM00388">
    <property type="entry name" value="HisKA"/>
    <property type="match status" value="1"/>
</dbReference>
<evidence type="ECO:0000256" key="2">
    <source>
        <dbReference type="ARBA" id="ARBA00012438"/>
    </source>
</evidence>
<dbReference type="PRINTS" id="PR00344">
    <property type="entry name" value="BCTRLSENSOR"/>
</dbReference>
<feature type="coiled-coil region" evidence="7">
    <location>
        <begin position="167"/>
        <end position="226"/>
    </location>
</feature>
<dbReference type="InterPro" id="IPR011006">
    <property type="entry name" value="CheY-like_superfamily"/>
</dbReference>
<dbReference type="PROSITE" id="PS50113">
    <property type="entry name" value="PAC"/>
    <property type="match status" value="1"/>
</dbReference>
<dbReference type="PANTHER" id="PTHR43047">
    <property type="entry name" value="TWO-COMPONENT HISTIDINE PROTEIN KINASE"/>
    <property type="match status" value="1"/>
</dbReference>
<dbReference type="InterPro" id="IPR035965">
    <property type="entry name" value="PAS-like_dom_sf"/>
</dbReference>
<dbReference type="CDD" id="cd00156">
    <property type="entry name" value="REC"/>
    <property type="match status" value="1"/>
</dbReference>
<organism evidence="11 12">
    <name type="scientific">Marinobacter xestospongiae</name>
    <dbReference type="NCBI Taxonomy" id="994319"/>
    <lineage>
        <taxon>Bacteria</taxon>
        <taxon>Pseudomonadati</taxon>
        <taxon>Pseudomonadota</taxon>
        <taxon>Gammaproteobacteria</taxon>
        <taxon>Pseudomonadales</taxon>
        <taxon>Marinobacteraceae</taxon>
        <taxon>Marinobacter</taxon>
    </lineage>
</organism>
<keyword evidence="3 6" id="KW-0597">Phosphoprotein</keyword>
<dbReference type="Gene3D" id="3.40.50.2300">
    <property type="match status" value="1"/>
</dbReference>
<keyword evidence="4" id="KW-0808">Transferase</keyword>
<dbReference type="Gene3D" id="3.30.565.10">
    <property type="entry name" value="Histidine kinase-like ATPase, C-terminal domain"/>
    <property type="match status" value="1"/>
</dbReference>
<keyword evidence="12" id="KW-1185">Reference proteome</keyword>
<dbReference type="SUPFAM" id="SSF52172">
    <property type="entry name" value="CheY-like"/>
    <property type="match status" value="1"/>
</dbReference>
<evidence type="ECO:0000256" key="6">
    <source>
        <dbReference type="PROSITE-ProRule" id="PRU00169"/>
    </source>
</evidence>
<dbReference type="Gene3D" id="3.30.450.20">
    <property type="entry name" value="PAS domain"/>
    <property type="match status" value="1"/>
</dbReference>
<dbReference type="SUPFAM" id="SSF47384">
    <property type="entry name" value="Homodimeric domain of signal transducing histidine kinase"/>
    <property type="match status" value="1"/>
</dbReference>
<dbReference type="NCBIfam" id="NF041832">
    <property type="entry name" value="near_NosP_CTERM"/>
    <property type="match status" value="1"/>
</dbReference>
<dbReference type="InterPro" id="IPR001789">
    <property type="entry name" value="Sig_transdc_resp-reg_receiver"/>
</dbReference>
<dbReference type="InterPro" id="IPR036890">
    <property type="entry name" value="HATPase_C_sf"/>
</dbReference>
<evidence type="ECO:0000256" key="3">
    <source>
        <dbReference type="ARBA" id="ARBA00022553"/>
    </source>
</evidence>
<dbReference type="PANTHER" id="PTHR43047:SF9">
    <property type="entry name" value="HISTIDINE KINASE"/>
    <property type="match status" value="1"/>
</dbReference>
<dbReference type="InterPro" id="IPR036097">
    <property type="entry name" value="HisK_dim/P_sf"/>
</dbReference>
<name>A0ABU3W2A1_9GAMM</name>
<dbReference type="InterPro" id="IPR005467">
    <property type="entry name" value="His_kinase_dom"/>
</dbReference>
<evidence type="ECO:0000259" key="9">
    <source>
        <dbReference type="PROSITE" id="PS50110"/>
    </source>
</evidence>
<reference evidence="11 12" key="1">
    <citation type="submission" date="2023-10" db="EMBL/GenBank/DDBJ databases">
        <title>Characteristics and mechanism of a salt-tolerant marine origin heterotrophic nitrifying- aerobic denitrifying bacteria Marinobacter xestospongiae HN1.</title>
        <authorList>
            <person name="Qi R."/>
        </authorList>
    </citation>
    <scope>NUCLEOTIDE SEQUENCE [LARGE SCALE GENOMIC DNA]</scope>
    <source>
        <strain evidence="11 12">HN1</strain>
    </source>
</reference>
<dbReference type="Gene3D" id="1.10.287.130">
    <property type="match status" value="1"/>
</dbReference>
<evidence type="ECO:0000256" key="7">
    <source>
        <dbReference type="SAM" id="Coils"/>
    </source>
</evidence>
<dbReference type="Pfam" id="PF00512">
    <property type="entry name" value="HisKA"/>
    <property type="match status" value="1"/>
</dbReference>
<gene>
    <name evidence="11" type="ORF">RYS15_16460</name>
</gene>
<evidence type="ECO:0000313" key="12">
    <source>
        <dbReference type="Proteomes" id="UP001269819"/>
    </source>
</evidence>
<comment type="caution">
    <text evidence="11">The sequence shown here is derived from an EMBL/GenBank/DDBJ whole genome shotgun (WGS) entry which is preliminary data.</text>
</comment>
<sequence>MKRRFESSPAAAEPAPGSRYDVGDLLGLGSHSVRKNYYPELQERIDQLETEKNRYKWLFENALHGIFQGDLKGGFLALNPAMASICGDASPAELMARVRRLREQLFYTIGEFDQLRQELLDHGQVMARESRLRRADGQAVAVSITLLRRPDLGAEVVEAFVLDVTDRVQARRKLEQLNADLERRVDERTEALQNANVGLRYQIEQRERVEQELVVAVDAAKEANRSKDKYLAAASHDLLQPLNAARLLVSTLQDSPLPAREGQLVDRIHRALEGAEDLLADLLDISKLDQQAMEPDLVHVDVGDLVHSLGEEFEPVARNAGLGFRVRRRPVVARTDPRMLTRILRNLLSNAFRYTREGQVLMAMRARTGRLDLEVWDTGVGIAEDQLQEIFAEFRQLIPRGGGGKQGVGLGLAIVDRMARILGCQVAVTSRPGRGSRFRLSLPLAQDRPQLAPAPAVSAVDVAAATLAGVRVLVIDNEPDILVSMHSLLQRWGCEVLVASGREEALESCAVGPVPDVILADFHLDDNQTGCEAVYAVRRRLQQDLPAAIITADRSDSCRRLLQAQYLPVLNKPVKPNRLRALLTSLVSERPQPPTADSANR</sequence>
<evidence type="ECO:0000256" key="4">
    <source>
        <dbReference type="ARBA" id="ARBA00022679"/>
    </source>
</evidence>
<dbReference type="NCBIfam" id="TIGR00229">
    <property type="entry name" value="sensory_box"/>
    <property type="match status" value="1"/>
</dbReference>
<dbReference type="InterPro" id="IPR000700">
    <property type="entry name" value="PAS-assoc_C"/>
</dbReference>
<dbReference type="PROSITE" id="PS50109">
    <property type="entry name" value="HIS_KIN"/>
    <property type="match status" value="1"/>
</dbReference>
<protein>
    <recommendedName>
        <fullName evidence="2">histidine kinase</fullName>
        <ecNumber evidence="2">2.7.13.3</ecNumber>
    </recommendedName>
</protein>